<proteinExistence type="predicted"/>
<dbReference type="RefSeq" id="WP_014222658.1">
    <property type="nucleotide sequence ID" value="NZ_LWBO01000001.1"/>
</dbReference>
<evidence type="ECO:0000313" key="1">
    <source>
        <dbReference type="EMBL" id="OQP55090.1"/>
    </source>
</evidence>
<dbReference type="PROSITE" id="PS51318">
    <property type="entry name" value="TAT"/>
    <property type="match status" value="1"/>
</dbReference>
<protein>
    <recommendedName>
        <fullName evidence="3">Twin-arginine translocation signal domain-containing protein</fullName>
    </recommendedName>
</protein>
<dbReference type="EMBL" id="LWBO01000001">
    <property type="protein sequence ID" value="OQP55090.1"/>
    <property type="molecule type" value="Genomic_DNA"/>
</dbReference>
<sequence>MQTNNSNAASRRDFLGKLAAGAVAMGTVSLAPFAAQAMPEAADHEYADADEWFNKIKGKHRIVFDATQPHEMMPFAWPKVFLLTNAATGTPEKDCSAVVVLRHDAVGYALQNEMWEKYKLGELFKANDPLTKAPATRNPFWKPKDGDFKIPGIGNVPIGINQLQDSGVMFCACEMAITVFSAVAADMMKMDAAAVKKEWLGAVLPNIQVVPSGVWALGRAQEHGCTYCFAG</sequence>
<organism evidence="1 2">
    <name type="scientific">Niastella koreensis</name>
    <dbReference type="NCBI Taxonomy" id="354356"/>
    <lineage>
        <taxon>Bacteria</taxon>
        <taxon>Pseudomonadati</taxon>
        <taxon>Bacteroidota</taxon>
        <taxon>Chitinophagia</taxon>
        <taxon>Chitinophagales</taxon>
        <taxon>Chitinophagaceae</taxon>
        <taxon>Niastella</taxon>
    </lineage>
</organism>
<dbReference type="NCBIfam" id="TIGR01409">
    <property type="entry name" value="TAT_signal_seq"/>
    <property type="match status" value="1"/>
</dbReference>
<evidence type="ECO:0008006" key="3">
    <source>
        <dbReference type="Google" id="ProtNLM"/>
    </source>
</evidence>
<dbReference type="InterPro" id="IPR006311">
    <property type="entry name" value="TAT_signal"/>
</dbReference>
<evidence type="ECO:0000313" key="2">
    <source>
        <dbReference type="Proteomes" id="UP000192277"/>
    </source>
</evidence>
<dbReference type="InterPro" id="IPR027396">
    <property type="entry name" value="DsrEFH-like"/>
</dbReference>
<dbReference type="InterPro" id="IPR019546">
    <property type="entry name" value="TAT_signal_bac_arc"/>
</dbReference>
<reference evidence="1 2" key="1">
    <citation type="submission" date="2016-04" db="EMBL/GenBank/DDBJ databases">
        <authorList>
            <person name="Chen L."/>
            <person name="Zhuang W."/>
            <person name="Wang G."/>
        </authorList>
    </citation>
    <scope>NUCLEOTIDE SEQUENCE [LARGE SCALE GENOMIC DNA]</scope>
    <source>
        <strain evidence="2">GR20</strain>
    </source>
</reference>
<keyword evidence="2" id="KW-1185">Reference proteome</keyword>
<name>A0ABX3P6G0_9BACT</name>
<accession>A0ABX3P6G0</accession>
<dbReference type="Proteomes" id="UP000192277">
    <property type="component" value="Unassembled WGS sequence"/>
</dbReference>
<comment type="caution">
    <text evidence="1">The sequence shown here is derived from an EMBL/GenBank/DDBJ whole genome shotgun (WGS) entry which is preliminary data.</text>
</comment>
<gene>
    <name evidence="1" type="ORF">A4D02_01870</name>
</gene>
<dbReference type="Gene3D" id="3.40.1260.10">
    <property type="entry name" value="DsrEFH-like"/>
    <property type="match status" value="1"/>
</dbReference>